<evidence type="ECO:0000313" key="4">
    <source>
        <dbReference type="Proteomes" id="UP000073604"/>
    </source>
</evidence>
<dbReference type="OrthoDB" id="101276at2157"/>
<evidence type="ECO:0000259" key="2">
    <source>
        <dbReference type="Pfam" id="PF13559"/>
    </source>
</evidence>
<feature type="transmembrane region" description="Helical" evidence="1">
    <location>
        <begin position="447"/>
        <end position="467"/>
    </location>
</feature>
<keyword evidence="4" id="KW-1185">Reference proteome</keyword>
<dbReference type="RefSeq" id="WP_062389510.1">
    <property type="nucleotide sequence ID" value="NZ_CP014750.1"/>
</dbReference>
<proteinExistence type="predicted"/>
<dbReference type="Proteomes" id="UP000073604">
    <property type="component" value="Chromosome"/>
</dbReference>
<keyword evidence="1" id="KW-1133">Transmembrane helix</keyword>
<protein>
    <recommendedName>
        <fullName evidence="2">Protein-glutamine gamma-glutamyltransferase-like C-terminal domain-containing protein</fullName>
    </recommendedName>
</protein>
<dbReference type="EMBL" id="CP014750">
    <property type="protein sequence ID" value="AMQ18846.1"/>
    <property type="molecule type" value="Genomic_DNA"/>
</dbReference>
<name>A0A142CVP4_9EURY</name>
<accession>A0A142CVP4</accession>
<feature type="domain" description="Protein-glutamine gamma-glutamyltransferase-like C-terminal" evidence="2">
    <location>
        <begin position="511"/>
        <end position="573"/>
    </location>
</feature>
<dbReference type="KEGG" id="tpep:A0127_06490"/>
<keyword evidence="1" id="KW-0472">Membrane</keyword>
<organism evidence="3 4">
    <name type="scientific">Thermococcus peptonophilus</name>
    <dbReference type="NCBI Taxonomy" id="53952"/>
    <lineage>
        <taxon>Archaea</taxon>
        <taxon>Methanobacteriati</taxon>
        <taxon>Methanobacteriota</taxon>
        <taxon>Thermococci</taxon>
        <taxon>Thermococcales</taxon>
        <taxon>Thermococcaceae</taxon>
        <taxon>Thermococcus</taxon>
    </lineage>
</organism>
<evidence type="ECO:0000256" key="1">
    <source>
        <dbReference type="SAM" id="Phobius"/>
    </source>
</evidence>
<dbReference type="GeneID" id="27140180"/>
<dbReference type="Pfam" id="PF13559">
    <property type="entry name" value="DUF4129"/>
    <property type="match status" value="1"/>
</dbReference>
<reference evidence="4" key="1">
    <citation type="submission" date="2016-03" db="EMBL/GenBank/DDBJ databases">
        <authorList>
            <person name="Oger P.M."/>
        </authorList>
    </citation>
    <scope>NUCLEOTIDE SEQUENCE [LARGE SCALE GENOMIC DNA]</scope>
    <source>
        <strain evidence="4">OG-1</strain>
    </source>
</reference>
<evidence type="ECO:0000313" key="3">
    <source>
        <dbReference type="EMBL" id="AMQ18846.1"/>
    </source>
</evidence>
<dbReference type="AlphaFoldDB" id="A0A142CVP4"/>
<dbReference type="STRING" id="53952.A0127_06490"/>
<gene>
    <name evidence="3" type="ORF">A0127_06490</name>
</gene>
<sequence length="581" mass="64551">MKGTTVAALLIVLIIGSSPFIAARGVQKPVPRDEFLYTYFSQVLERFGDSLKYTLNGDPYGLTLANTTLYELDLLREEIIYYQSRGVNGKASEVLPPFYSFSRNLVILDELMLEYYNTSDPALVVGIRNTARDMESILREIENITLLNGDEVLRFDTRKVDSYLRRVIETVSSRKPRITNLTLSVTDNRPILNETVTFFGATPENGTLTLIIAGENVTIAYLADASNGYFSVKHTFTELGNYTAYAVQGNMTSNKVHIQVRKIPTSFIVTGETSAVINTTLTLKAKLVDYYGNALANRTVLVDGVPIMTDENGTLSRDYFSPIPAVITVPLEFEGDKTHDGTATNVTLVFRKIAVSISLAGPDSITAGKTGKFHGTMTPGLNTTVLIYVNDTPAMNVTVTNGSFSFILKPKKPGIMKVYALFAGDPLHEKAASNTLIVTIEPVQSSLWRYLLVLLIIASIGALLVVGERSEKPSPFRLKRSEKPIQTPLPIIKFELEPREIPEDVGEAYTMIRDLLKERLGIPKSLTPREALRVLKDWGHYEDLRKVTEIHERWVYGGMKVSAEELVEFMEAVKRLMGVLA</sequence>
<keyword evidence="1" id="KW-0812">Transmembrane</keyword>
<dbReference type="InterPro" id="IPR025403">
    <property type="entry name" value="TgpA-like_C"/>
</dbReference>